<dbReference type="AlphaFoldDB" id="A0A388KQ83"/>
<dbReference type="PANTHER" id="PTHR33083">
    <property type="entry name" value="EXPRESSED PROTEIN"/>
    <property type="match status" value="1"/>
</dbReference>
<feature type="region of interest" description="Disordered" evidence="2">
    <location>
        <begin position="1"/>
        <end position="150"/>
    </location>
</feature>
<reference evidence="3 4" key="1">
    <citation type="journal article" date="2018" name="Cell">
        <title>The Chara Genome: Secondary Complexity and Implications for Plant Terrestrialization.</title>
        <authorList>
            <person name="Nishiyama T."/>
            <person name="Sakayama H."/>
            <person name="Vries J.D."/>
            <person name="Buschmann H."/>
            <person name="Saint-Marcoux D."/>
            <person name="Ullrich K.K."/>
            <person name="Haas F.B."/>
            <person name="Vanderstraeten L."/>
            <person name="Becker D."/>
            <person name="Lang D."/>
            <person name="Vosolsobe S."/>
            <person name="Rombauts S."/>
            <person name="Wilhelmsson P.K.I."/>
            <person name="Janitza P."/>
            <person name="Kern R."/>
            <person name="Heyl A."/>
            <person name="Rumpler F."/>
            <person name="Villalobos L.I.A.C."/>
            <person name="Clay J.M."/>
            <person name="Skokan R."/>
            <person name="Toyoda A."/>
            <person name="Suzuki Y."/>
            <person name="Kagoshima H."/>
            <person name="Schijlen E."/>
            <person name="Tajeshwar N."/>
            <person name="Catarino B."/>
            <person name="Hetherington A.J."/>
            <person name="Saltykova A."/>
            <person name="Bonnot C."/>
            <person name="Breuninger H."/>
            <person name="Symeonidi A."/>
            <person name="Radhakrishnan G.V."/>
            <person name="Van Nieuwerburgh F."/>
            <person name="Deforce D."/>
            <person name="Chang C."/>
            <person name="Karol K.G."/>
            <person name="Hedrich R."/>
            <person name="Ulvskov P."/>
            <person name="Glockner G."/>
            <person name="Delwiche C.F."/>
            <person name="Petrasek J."/>
            <person name="Van de Peer Y."/>
            <person name="Friml J."/>
            <person name="Beilby M."/>
            <person name="Dolan L."/>
            <person name="Kohara Y."/>
            <person name="Sugano S."/>
            <person name="Fujiyama A."/>
            <person name="Delaux P.-M."/>
            <person name="Quint M."/>
            <person name="TheiBen G."/>
            <person name="Hagemann M."/>
            <person name="Harholt J."/>
            <person name="Dunand C."/>
            <person name="Zachgo S."/>
            <person name="Langdale J."/>
            <person name="Maumus F."/>
            <person name="Straeten D.V.D."/>
            <person name="Gould S.B."/>
            <person name="Rensing S.A."/>
        </authorList>
    </citation>
    <scope>NUCLEOTIDE SEQUENCE [LARGE SCALE GENOMIC DNA]</scope>
    <source>
        <strain evidence="3 4">S276</strain>
    </source>
</reference>
<gene>
    <name evidence="3" type="ORF">CBR_g11141</name>
</gene>
<organism evidence="3 4">
    <name type="scientific">Chara braunii</name>
    <name type="common">Braun's stonewort</name>
    <dbReference type="NCBI Taxonomy" id="69332"/>
    <lineage>
        <taxon>Eukaryota</taxon>
        <taxon>Viridiplantae</taxon>
        <taxon>Streptophyta</taxon>
        <taxon>Charophyceae</taxon>
        <taxon>Charales</taxon>
        <taxon>Characeae</taxon>
        <taxon>Chara</taxon>
    </lineage>
</organism>
<dbReference type="OrthoDB" id="684536at2759"/>
<dbReference type="Proteomes" id="UP000265515">
    <property type="component" value="Unassembled WGS sequence"/>
</dbReference>
<dbReference type="Pfam" id="PF04520">
    <property type="entry name" value="Senescence_reg"/>
    <property type="match status" value="1"/>
</dbReference>
<feature type="compositionally biased region" description="Gly residues" evidence="2">
    <location>
        <begin position="139"/>
        <end position="148"/>
    </location>
</feature>
<dbReference type="GO" id="GO:0010150">
    <property type="term" value="P:leaf senescence"/>
    <property type="evidence" value="ECO:0007669"/>
    <property type="project" value="UniProtKB-ARBA"/>
</dbReference>
<comment type="caution">
    <text evidence="3">The sequence shown here is derived from an EMBL/GenBank/DDBJ whole genome shotgun (WGS) entry which is preliminary data.</text>
</comment>
<evidence type="ECO:0000313" key="4">
    <source>
        <dbReference type="Proteomes" id="UP000265515"/>
    </source>
</evidence>
<feature type="compositionally biased region" description="Polar residues" evidence="2">
    <location>
        <begin position="64"/>
        <end position="76"/>
    </location>
</feature>
<accession>A0A388KQ83</accession>
<keyword evidence="4" id="KW-1185">Reference proteome</keyword>
<dbReference type="EMBL" id="BFEA01000160">
    <property type="protein sequence ID" value="GBG72209.1"/>
    <property type="molecule type" value="Genomic_DNA"/>
</dbReference>
<name>A0A388KQ83_CHABU</name>
<dbReference type="PANTHER" id="PTHR33083:SF123">
    <property type="entry name" value="EXPRESSED PROTEIN"/>
    <property type="match status" value="1"/>
</dbReference>
<dbReference type="Gramene" id="GBG72209">
    <property type="protein sequence ID" value="GBG72209"/>
    <property type="gene ID" value="CBR_g11141"/>
</dbReference>
<comment type="similarity">
    <text evidence="1">Belongs to the senescence regulator S40 family.</text>
</comment>
<evidence type="ECO:0000256" key="1">
    <source>
        <dbReference type="ARBA" id="ARBA00034773"/>
    </source>
</evidence>
<sequence length="277" mass="29099">MDEFDGRSHYYLTGPLSDGEAEASSPEMDFTEEQIWEAMDGSGGGGGGSGGGVDEGQRGYLMSRSPSLSRMGSNNGRRPWASSSNRSGAGGGGDGLNDYSRGGLRSLIRPSARGSGGNVGNESESEDEEGGEYFANSGSSGGAGGGMAGAMRQQGLFSGAESGAGAGGQGVPIMRTGQQRSALIGGAHREQMPRFRQSAPMAVPQWSHSTSGCNLYPENDVEEWERDVPAQEYFDLIQAPDRKQLAFSNLEGRGRTLRGRDALSLRDSVWRKIGLDG</sequence>
<proteinExistence type="inferred from homology"/>
<dbReference type="InterPro" id="IPR007608">
    <property type="entry name" value="Senescence_reg_S40"/>
</dbReference>
<evidence type="ECO:0000313" key="3">
    <source>
        <dbReference type="EMBL" id="GBG72209.1"/>
    </source>
</evidence>
<feature type="compositionally biased region" description="Gly residues" evidence="2">
    <location>
        <begin position="41"/>
        <end position="54"/>
    </location>
</feature>
<protein>
    <submittedName>
        <fullName evidence="3">Uncharacterized protein</fullName>
    </submittedName>
</protein>
<evidence type="ECO:0000256" key="2">
    <source>
        <dbReference type="SAM" id="MobiDB-lite"/>
    </source>
</evidence>